<dbReference type="RefSeq" id="WP_163957711.1">
    <property type="nucleotide sequence ID" value="NZ_BAAAES010000001.1"/>
</dbReference>
<comment type="caution">
    <text evidence="2">The sequence shown here is derived from an EMBL/GenBank/DDBJ whole genome shotgun (WGS) entry which is preliminary data.</text>
</comment>
<feature type="transmembrane region" description="Helical" evidence="1">
    <location>
        <begin position="219"/>
        <end position="238"/>
    </location>
</feature>
<dbReference type="EMBL" id="BAAAES010000001">
    <property type="protein sequence ID" value="GAA0656368.1"/>
    <property type="molecule type" value="Genomic_DNA"/>
</dbReference>
<keyword evidence="3" id="KW-1185">Reference proteome</keyword>
<proteinExistence type="predicted"/>
<organism evidence="2 3">
    <name type="scientific">Sphingomonas insulae</name>
    <dbReference type="NCBI Taxonomy" id="424800"/>
    <lineage>
        <taxon>Bacteria</taxon>
        <taxon>Pseudomonadati</taxon>
        <taxon>Pseudomonadota</taxon>
        <taxon>Alphaproteobacteria</taxon>
        <taxon>Sphingomonadales</taxon>
        <taxon>Sphingomonadaceae</taxon>
        <taxon>Sphingomonas</taxon>
    </lineage>
</organism>
<feature type="transmembrane region" description="Helical" evidence="1">
    <location>
        <begin position="131"/>
        <end position="150"/>
    </location>
</feature>
<feature type="transmembrane region" description="Helical" evidence="1">
    <location>
        <begin position="328"/>
        <end position="352"/>
    </location>
</feature>
<feature type="transmembrane region" description="Helical" evidence="1">
    <location>
        <begin position="383"/>
        <end position="401"/>
    </location>
</feature>
<feature type="transmembrane region" description="Helical" evidence="1">
    <location>
        <begin position="190"/>
        <end position="212"/>
    </location>
</feature>
<feature type="transmembrane region" description="Helical" evidence="1">
    <location>
        <begin position="408"/>
        <end position="429"/>
    </location>
</feature>
<keyword evidence="1" id="KW-0472">Membrane</keyword>
<dbReference type="Proteomes" id="UP001500238">
    <property type="component" value="Unassembled WGS sequence"/>
</dbReference>
<evidence type="ECO:0000256" key="1">
    <source>
        <dbReference type="SAM" id="Phobius"/>
    </source>
</evidence>
<name>A0ABN1HK72_9SPHN</name>
<evidence type="ECO:0008006" key="4">
    <source>
        <dbReference type="Google" id="ProtNLM"/>
    </source>
</evidence>
<reference evidence="2 3" key="1">
    <citation type="journal article" date="2019" name="Int. J. Syst. Evol. Microbiol.">
        <title>The Global Catalogue of Microorganisms (GCM) 10K type strain sequencing project: providing services to taxonomists for standard genome sequencing and annotation.</title>
        <authorList>
            <consortium name="The Broad Institute Genomics Platform"/>
            <consortium name="The Broad Institute Genome Sequencing Center for Infectious Disease"/>
            <person name="Wu L."/>
            <person name="Ma J."/>
        </authorList>
    </citation>
    <scope>NUCLEOTIDE SEQUENCE [LARGE SCALE GENOMIC DNA]</scope>
    <source>
        <strain evidence="2 3">JCM 14603</strain>
    </source>
</reference>
<evidence type="ECO:0000313" key="3">
    <source>
        <dbReference type="Proteomes" id="UP001500238"/>
    </source>
</evidence>
<feature type="transmembrane region" description="Helical" evidence="1">
    <location>
        <begin position="283"/>
        <end position="300"/>
    </location>
</feature>
<protein>
    <recommendedName>
        <fullName evidence="4">4-amino-4-deoxy-L-arabinose transferase</fullName>
    </recommendedName>
</protein>
<feature type="transmembrane region" description="Helical" evidence="1">
    <location>
        <begin position="162"/>
        <end position="184"/>
    </location>
</feature>
<accession>A0ABN1HK72</accession>
<feature type="transmembrane region" description="Helical" evidence="1">
    <location>
        <begin position="359"/>
        <end position="377"/>
    </location>
</feature>
<keyword evidence="1" id="KW-1133">Transmembrane helix</keyword>
<feature type="transmembrane region" description="Helical" evidence="1">
    <location>
        <begin position="101"/>
        <end position="119"/>
    </location>
</feature>
<feature type="transmembrane region" description="Helical" evidence="1">
    <location>
        <begin position="250"/>
        <end position="271"/>
    </location>
</feature>
<sequence>MSARLRHDALLACALAVLMTLAWGWSDWAHLSALRLPDTDDVVRLQQIRDWLGGQRWGDLTQHRLGPPPGLPMHWSRLADLGPAAIIAALTPWTGSARAELVAILVWPGMLFAVALFLIARIARRVGGGDIVPAATVVAAIAYPATTIFLPGRIDHHNLQVVLLLAAVVAVLHGGTRAAVLAGVCVGASLIVGLETLPILAALGAVMLWHWTGRGTAPLAAFGLGTIAALLAGRIAFAGDGFAFPACDGFTTPAFTAALVLASALPVVSILARRATDRPGRMLVAAATIVPAACIALMRAPQCLSPYGAVDPRLATLWLSHVEEAQSVFAASPATIVGYIGLAVVGLIATAWQAWRHRSAGWTMLALLLAVATAIAAVQLRGAYAAAILSAPGLAAAIAAARTRGGGWLIAAWLVSAGMLYPLAAAAFATRPAPAVRTTAHGDCGSAAAMRTLARLPRGIVMAPVDAGAWALAATSHRVLAAPYHRNAVGNLAAYRFYAATPERAARIAAALHVDYVMACANLPGADDPDSAAAALVAGGSVPGFVHRADATDGTMIFARQRLSGAAPTP</sequence>
<evidence type="ECO:0000313" key="2">
    <source>
        <dbReference type="EMBL" id="GAA0656368.1"/>
    </source>
</evidence>
<keyword evidence="1" id="KW-0812">Transmembrane</keyword>
<gene>
    <name evidence="2" type="ORF">GCM10009102_00260</name>
</gene>